<evidence type="ECO:0000259" key="11">
    <source>
        <dbReference type="PROSITE" id="PS51352"/>
    </source>
</evidence>
<accession>A0A451CWU4</accession>
<dbReference type="GO" id="GO:0006979">
    <property type="term" value="P:response to oxidative stress"/>
    <property type="evidence" value="ECO:0007669"/>
    <property type="project" value="TreeGrafter"/>
</dbReference>
<dbReference type="OrthoDB" id="9812811at2"/>
<keyword evidence="7" id="KW-0676">Redox-active center</keyword>
<sequence length="200" mass="22791">MILVSKKAPNFIASAVLPNGEIVNDFNLYEYSSGKITVLFFWPMDFTFVCPSELIAFNNLYSEFNNRNVRIIGVSIDSVYVHNAWRNIKPNKGGIGAIKFPMVSDITKNIQKYYGVEHPELTVALRASFIIDQDGIVRHQSINDLPIGRNILEIIRIIDAFTFYKKHGKVCPANWSKEKDAMRATPEGVKKYLSKNFKKI</sequence>
<dbReference type="SUPFAM" id="SSF52833">
    <property type="entry name" value="Thioredoxin-like"/>
    <property type="match status" value="1"/>
</dbReference>
<dbReference type="Pfam" id="PF10417">
    <property type="entry name" value="1-cysPrx_C"/>
    <property type="match status" value="1"/>
</dbReference>
<dbReference type="PANTHER" id="PTHR10681">
    <property type="entry name" value="THIOREDOXIN PEROXIDASE"/>
    <property type="match status" value="1"/>
</dbReference>
<reference evidence="12 13" key="1">
    <citation type="submission" date="2019-02" db="EMBL/GenBank/DDBJ databases">
        <authorList>
            <person name="Manzano-Marin A."/>
            <person name="Manzano-Marin A."/>
        </authorList>
    </citation>
    <scope>NUCLEOTIDE SEQUENCE [LARGE SCALE GENOMIC DNA]</scope>
    <source>
        <strain evidence="12 13">BuCisplendens/pseudotsugae</strain>
    </source>
</reference>
<evidence type="ECO:0000256" key="8">
    <source>
        <dbReference type="ARBA" id="ARBA00032824"/>
    </source>
</evidence>
<dbReference type="PANTHER" id="PTHR10681:SF128">
    <property type="entry name" value="THIOREDOXIN-DEPENDENT PEROXIDE REDUCTASE, MITOCHONDRIAL"/>
    <property type="match status" value="1"/>
</dbReference>
<dbReference type="InterPro" id="IPR024706">
    <property type="entry name" value="Peroxiredoxin_AhpC-typ"/>
</dbReference>
<dbReference type="Pfam" id="PF00578">
    <property type="entry name" value="AhpC-TSA"/>
    <property type="match status" value="1"/>
</dbReference>
<dbReference type="AlphaFoldDB" id="A0A451CWU4"/>
<evidence type="ECO:0000313" key="13">
    <source>
        <dbReference type="Proteomes" id="UP000294466"/>
    </source>
</evidence>
<comment type="function">
    <text evidence="9">Thiol-specific peroxidase that catalyzes the reduction of hydrogen peroxide and organic hydroperoxides to water and alcohols, respectively. Plays a role in cell protection against oxidative stress by detoxifying peroxides.</text>
</comment>
<keyword evidence="5 12" id="KW-0560">Oxidoreductase</keyword>
<protein>
    <recommendedName>
        <fullName evidence="8">Thioredoxin peroxidase</fullName>
    </recommendedName>
</protein>
<feature type="active site" description="Cysteine sulfenic acid (-SOH) intermediate; for peroxidase activity" evidence="10">
    <location>
        <position position="50"/>
    </location>
</feature>
<dbReference type="Proteomes" id="UP000294466">
    <property type="component" value="Chromosome"/>
</dbReference>
<dbReference type="FunFam" id="3.40.30.10:FF:000002">
    <property type="entry name" value="Alkyl hydroperoxide reductase C"/>
    <property type="match status" value="1"/>
</dbReference>
<keyword evidence="3" id="KW-0963">Cytoplasm</keyword>
<dbReference type="RefSeq" id="WP_154060737.1">
    <property type="nucleotide sequence ID" value="NZ_LR217692.1"/>
</dbReference>
<gene>
    <name evidence="12" type="primary">ahpC</name>
    <name evidence="12" type="ORF">BUCISPPS3390_124</name>
</gene>
<evidence type="ECO:0000256" key="4">
    <source>
        <dbReference type="ARBA" id="ARBA00022559"/>
    </source>
</evidence>
<dbReference type="Gene3D" id="3.40.30.10">
    <property type="entry name" value="Glutaredoxin"/>
    <property type="match status" value="1"/>
</dbReference>
<feature type="domain" description="Thioredoxin" evidence="11">
    <location>
        <begin position="2"/>
        <end position="163"/>
    </location>
</feature>
<dbReference type="GO" id="GO:0033554">
    <property type="term" value="P:cellular response to stress"/>
    <property type="evidence" value="ECO:0007669"/>
    <property type="project" value="TreeGrafter"/>
</dbReference>
<comment type="similarity">
    <text evidence="2">Belongs to the peroxiredoxin family. AhpC/Prx1 subfamily.</text>
</comment>
<dbReference type="InterPro" id="IPR000866">
    <property type="entry name" value="AhpC/TSA"/>
</dbReference>
<dbReference type="PIRSF" id="PIRSF000239">
    <property type="entry name" value="AHPC"/>
    <property type="match status" value="1"/>
</dbReference>
<dbReference type="InterPro" id="IPR013766">
    <property type="entry name" value="Thioredoxin_domain"/>
</dbReference>
<name>A0A451CWU4_9GAMM</name>
<dbReference type="PROSITE" id="PS51352">
    <property type="entry name" value="THIOREDOXIN_2"/>
    <property type="match status" value="1"/>
</dbReference>
<proteinExistence type="inferred from homology"/>
<keyword evidence="4 12" id="KW-0575">Peroxidase</keyword>
<dbReference type="GO" id="GO:0042744">
    <property type="term" value="P:hydrogen peroxide catabolic process"/>
    <property type="evidence" value="ECO:0007669"/>
    <property type="project" value="TreeGrafter"/>
</dbReference>
<dbReference type="InterPro" id="IPR036249">
    <property type="entry name" value="Thioredoxin-like_sf"/>
</dbReference>
<evidence type="ECO:0000256" key="3">
    <source>
        <dbReference type="ARBA" id="ARBA00022490"/>
    </source>
</evidence>
<evidence type="ECO:0000313" key="12">
    <source>
        <dbReference type="EMBL" id="VFP77695.1"/>
    </source>
</evidence>
<dbReference type="GO" id="GO:0005829">
    <property type="term" value="C:cytosol"/>
    <property type="evidence" value="ECO:0007669"/>
    <property type="project" value="TreeGrafter"/>
</dbReference>
<dbReference type="EMBL" id="LR217692">
    <property type="protein sequence ID" value="VFP77695.1"/>
    <property type="molecule type" value="Genomic_DNA"/>
</dbReference>
<comment type="subcellular location">
    <subcellularLocation>
        <location evidence="1">Cytoplasm</location>
    </subcellularLocation>
</comment>
<evidence type="ECO:0000256" key="2">
    <source>
        <dbReference type="ARBA" id="ARBA00009796"/>
    </source>
</evidence>
<dbReference type="CDD" id="cd03015">
    <property type="entry name" value="PRX_Typ2cys"/>
    <property type="match status" value="1"/>
</dbReference>
<evidence type="ECO:0000256" key="9">
    <source>
        <dbReference type="ARBA" id="ARBA00037420"/>
    </source>
</evidence>
<organism evidence="12 13">
    <name type="scientific">Buchnera aphidicola</name>
    <name type="common">Cinara cf. splendens/pseudotsugae 3390</name>
    <dbReference type="NCBI Taxonomy" id="2518980"/>
    <lineage>
        <taxon>Bacteria</taxon>
        <taxon>Pseudomonadati</taxon>
        <taxon>Pseudomonadota</taxon>
        <taxon>Gammaproteobacteria</taxon>
        <taxon>Enterobacterales</taxon>
        <taxon>Erwiniaceae</taxon>
        <taxon>Buchnera</taxon>
    </lineage>
</organism>
<dbReference type="InterPro" id="IPR050217">
    <property type="entry name" value="Peroxiredoxin"/>
</dbReference>
<evidence type="ECO:0000256" key="10">
    <source>
        <dbReference type="PIRSR" id="PIRSR000239-1"/>
    </source>
</evidence>
<dbReference type="GO" id="GO:0045454">
    <property type="term" value="P:cell redox homeostasis"/>
    <property type="evidence" value="ECO:0007669"/>
    <property type="project" value="TreeGrafter"/>
</dbReference>
<evidence type="ECO:0000256" key="6">
    <source>
        <dbReference type="ARBA" id="ARBA00023157"/>
    </source>
</evidence>
<evidence type="ECO:0000256" key="5">
    <source>
        <dbReference type="ARBA" id="ARBA00023002"/>
    </source>
</evidence>
<keyword evidence="6" id="KW-1015">Disulfide bond</keyword>
<dbReference type="GO" id="GO:0008379">
    <property type="term" value="F:thioredoxin peroxidase activity"/>
    <property type="evidence" value="ECO:0007669"/>
    <property type="project" value="TreeGrafter"/>
</dbReference>
<evidence type="ECO:0000256" key="7">
    <source>
        <dbReference type="ARBA" id="ARBA00023284"/>
    </source>
</evidence>
<evidence type="ECO:0000256" key="1">
    <source>
        <dbReference type="ARBA" id="ARBA00004496"/>
    </source>
</evidence>
<dbReference type="InterPro" id="IPR019479">
    <property type="entry name" value="Peroxiredoxin_C"/>
</dbReference>